<dbReference type="Gene3D" id="3.90.226.10">
    <property type="entry name" value="2-enoyl-CoA Hydratase, Chain A, domain 1"/>
    <property type="match status" value="1"/>
</dbReference>
<dbReference type="AlphaFoldDB" id="A0A918BXY5"/>
<dbReference type="Proteomes" id="UP000603865">
    <property type="component" value="Unassembled WGS sequence"/>
</dbReference>
<dbReference type="PANTHER" id="PTHR32060">
    <property type="entry name" value="TAIL-SPECIFIC PROTEASE"/>
    <property type="match status" value="1"/>
</dbReference>
<dbReference type="CDD" id="cd06567">
    <property type="entry name" value="Peptidase_S41"/>
    <property type="match status" value="1"/>
</dbReference>
<dbReference type="GO" id="GO:0004175">
    <property type="term" value="F:endopeptidase activity"/>
    <property type="evidence" value="ECO:0007669"/>
    <property type="project" value="TreeGrafter"/>
</dbReference>
<evidence type="ECO:0000313" key="3">
    <source>
        <dbReference type="EMBL" id="GGQ97480.1"/>
    </source>
</evidence>
<dbReference type="GO" id="GO:0006508">
    <property type="term" value="P:proteolysis"/>
    <property type="evidence" value="ECO:0007669"/>
    <property type="project" value="InterPro"/>
</dbReference>
<dbReference type="EMBL" id="BMQL01000002">
    <property type="protein sequence ID" value="GGQ97480.1"/>
    <property type="molecule type" value="Genomic_DNA"/>
</dbReference>
<evidence type="ECO:0000313" key="4">
    <source>
        <dbReference type="Proteomes" id="UP000603865"/>
    </source>
</evidence>
<accession>A0A918BXY5</accession>
<sequence>MGQRYSKRVSPHSRSRRPVRLLRLAVTVPLVLGGLTAASPVGSPAATLFQAASDVLLHDYYGWSDTDRTALVAQYHAALDSACADAQDTCTFDQGRKVVSDMLGQLHDPHTNIRDAEGAERLREIQNDLTVLRTGLQVVKTPLGLLVVGILPNSPGLKAGVQRFDLLTQVNGQQAGTDQKVDAAGFVRLERRAAPMVLQLTRAGQPSRVLTLTPAPMKAGDVPTLTVQNSPAGKVAVIQYPTFLADNSADLFLKSLREAQRQGAGGLVIDLRYNGGGSLEQCVRAASAFLPTVYQARWAQNRWEYAALDGDKTSPARARGAAPDDRLWTGKVAVLVGQNTASCAEVFGYFAHRAGAVVVGEPTKGVMNSGVTFVPLPDQGVMSVTVLRAYDAAGEPLPSHLDPDISAPTDVKELTTSGQDTALQTAIETVQAQSAGADSVSGK</sequence>
<keyword evidence="4" id="KW-1185">Reference proteome</keyword>
<feature type="domain" description="Tail specific protease" evidence="2">
    <location>
        <begin position="205"/>
        <end position="408"/>
    </location>
</feature>
<reference evidence="3" key="2">
    <citation type="submission" date="2020-09" db="EMBL/GenBank/DDBJ databases">
        <authorList>
            <person name="Sun Q."/>
            <person name="Ohkuma M."/>
        </authorList>
    </citation>
    <scope>NUCLEOTIDE SEQUENCE</scope>
    <source>
        <strain evidence="3">JCM 31311</strain>
    </source>
</reference>
<dbReference type="GO" id="GO:0030288">
    <property type="term" value="C:outer membrane-bounded periplasmic space"/>
    <property type="evidence" value="ECO:0007669"/>
    <property type="project" value="TreeGrafter"/>
</dbReference>
<dbReference type="PANTHER" id="PTHR32060:SF30">
    <property type="entry name" value="CARBOXY-TERMINAL PROCESSING PROTEASE CTPA"/>
    <property type="match status" value="1"/>
</dbReference>
<dbReference type="SUPFAM" id="SSF50156">
    <property type="entry name" value="PDZ domain-like"/>
    <property type="match status" value="1"/>
</dbReference>
<organism evidence="3 4">
    <name type="scientific">Deinococcus ruber</name>
    <dbReference type="NCBI Taxonomy" id="1848197"/>
    <lineage>
        <taxon>Bacteria</taxon>
        <taxon>Thermotogati</taxon>
        <taxon>Deinococcota</taxon>
        <taxon>Deinococci</taxon>
        <taxon>Deinococcales</taxon>
        <taxon>Deinococcaceae</taxon>
        <taxon>Deinococcus</taxon>
    </lineage>
</organism>
<dbReference type="InterPro" id="IPR029045">
    <property type="entry name" value="ClpP/crotonase-like_dom_sf"/>
</dbReference>
<dbReference type="InterPro" id="IPR036034">
    <property type="entry name" value="PDZ_sf"/>
</dbReference>
<protein>
    <submittedName>
        <fullName evidence="3">Peptidase S41</fullName>
    </submittedName>
</protein>
<dbReference type="Pfam" id="PF03572">
    <property type="entry name" value="Peptidase_S41"/>
    <property type="match status" value="1"/>
</dbReference>
<name>A0A918BXY5_9DEIO</name>
<feature type="region of interest" description="Disordered" evidence="1">
    <location>
        <begin position="398"/>
        <end position="417"/>
    </location>
</feature>
<dbReference type="Gene3D" id="2.30.42.10">
    <property type="match status" value="1"/>
</dbReference>
<dbReference type="InterPro" id="IPR005151">
    <property type="entry name" value="Tail-specific_protease"/>
</dbReference>
<gene>
    <name evidence="3" type="ORF">GCM10008957_07370</name>
</gene>
<evidence type="ECO:0000259" key="2">
    <source>
        <dbReference type="SMART" id="SM00245"/>
    </source>
</evidence>
<dbReference type="SUPFAM" id="SSF52096">
    <property type="entry name" value="ClpP/crotonase"/>
    <property type="match status" value="1"/>
</dbReference>
<reference evidence="3" key="1">
    <citation type="journal article" date="2014" name="Int. J. Syst. Evol. Microbiol.">
        <title>Complete genome sequence of Corynebacterium casei LMG S-19264T (=DSM 44701T), isolated from a smear-ripened cheese.</title>
        <authorList>
            <consortium name="US DOE Joint Genome Institute (JGI-PGF)"/>
            <person name="Walter F."/>
            <person name="Albersmeier A."/>
            <person name="Kalinowski J."/>
            <person name="Ruckert C."/>
        </authorList>
    </citation>
    <scope>NUCLEOTIDE SEQUENCE</scope>
    <source>
        <strain evidence="3">JCM 31311</strain>
    </source>
</reference>
<proteinExistence type="predicted"/>
<comment type="caution">
    <text evidence="3">The sequence shown here is derived from an EMBL/GenBank/DDBJ whole genome shotgun (WGS) entry which is preliminary data.</text>
</comment>
<dbReference type="GO" id="GO:0008236">
    <property type="term" value="F:serine-type peptidase activity"/>
    <property type="evidence" value="ECO:0007669"/>
    <property type="project" value="InterPro"/>
</dbReference>
<evidence type="ECO:0000256" key="1">
    <source>
        <dbReference type="SAM" id="MobiDB-lite"/>
    </source>
</evidence>
<dbReference type="GO" id="GO:0007165">
    <property type="term" value="P:signal transduction"/>
    <property type="evidence" value="ECO:0007669"/>
    <property type="project" value="TreeGrafter"/>
</dbReference>
<dbReference type="SMART" id="SM00245">
    <property type="entry name" value="TSPc"/>
    <property type="match status" value="1"/>
</dbReference>